<dbReference type="EMBL" id="JAHQIW010000985">
    <property type="protein sequence ID" value="KAJ1351019.1"/>
    <property type="molecule type" value="Genomic_DNA"/>
</dbReference>
<evidence type="ECO:0000313" key="3">
    <source>
        <dbReference type="Proteomes" id="UP001196413"/>
    </source>
</evidence>
<gene>
    <name evidence="2" type="ORF">KIN20_006952</name>
</gene>
<feature type="compositionally biased region" description="Basic and acidic residues" evidence="1">
    <location>
        <begin position="1"/>
        <end position="22"/>
    </location>
</feature>
<protein>
    <submittedName>
        <fullName evidence="2">Uncharacterized protein</fullName>
    </submittedName>
</protein>
<keyword evidence="3" id="KW-1185">Reference proteome</keyword>
<proteinExistence type="predicted"/>
<accession>A0AAD5MNW5</accession>
<feature type="region of interest" description="Disordered" evidence="1">
    <location>
        <begin position="1"/>
        <end position="23"/>
    </location>
</feature>
<evidence type="ECO:0000256" key="1">
    <source>
        <dbReference type="SAM" id="MobiDB-lite"/>
    </source>
</evidence>
<name>A0AAD5MNW5_PARTN</name>
<organism evidence="2 3">
    <name type="scientific">Parelaphostrongylus tenuis</name>
    <name type="common">Meningeal worm</name>
    <dbReference type="NCBI Taxonomy" id="148309"/>
    <lineage>
        <taxon>Eukaryota</taxon>
        <taxon>Metazoa</taxon>
        <taxon>Ecdysozoa</taxon>
        <taxon>Nematoda</taxon>
        <taxon>Chromadorea</taxon>
        <taxon>Rhabditida</taxon>
        <taxon>Rhabditina</taxon>
        <taxon>Rhabditomorpha</taxon>
        <taxon>Strongyloidea</taxon>
        <taxon>Metastrongylidae</taxon>
        <taxon>Parelaphostrongylus</taxon>
    </lineage>
</organism>
<comment type="caution">
    <text evidence="2">The sequence shown here is derived from an EMBL/GenBank/DDBJ whole genome shotgun (WGS) entry which is preliminary data.</text>
</comment>
<evidence type="ECO:0000313" key="2">
    <source>
        <dbReference type="EMBL" id="KAJ1351019.1"/>
    </source>
</evidence>
<sequence>MEQRLLADNRPMEHPELGHGRTSDSMAALADQLVLEFFTSELTEPPAAHLARMSEIAYVFTAIMEVLRR</sequence>
<reference evidence="2" key="1">
    <citation type="submission" date="2021-06" db="EMBL/GenBank/DDBJ databases">
        <title>Parelaphostrongylus tenuis whole genome reference sequence.</title>
        <authorList>
            <person name="Garwood T.J."/>
            <person name="Larsen P.A."/>
            <person name="Fountain-Jones N.M."/>
            <person name="Garbe J.R."/>
            <person name="Macchietto M.G."/>
            <person name="Kania S.A."/>
            <person name="Gerhold R.W."/>
            <person name="Richards J.E."/>
            <person name="Wolf T.M."/>
        </authorList>
    </citation>
    <scope>NUCLEOTIDE SEQUENCE</scope>
    <source>
        <strain evidence="2">MNPRO001-30</strain>
        <tissue evidence="2">Meninges</tissue>
    </source>
</reference>
<dbReference type="AlphaFoldDB" id="A0AAD5MNW5"/>
<dbReference type="Proteomes" id="UP001196413">
    <property type="component" value="Unassembled WGS sequence"/>
</dbReference>